<dbReference type="PANTHER" id="PTHR33408:SF2">
    <property type="entry name" value="TRANSPOSASE DDE DOMAIN-CONTAINING PROTEIN"/>
    <property type="match status" value="1"/>
</dbReference>
<evidence type="ECO:0000256" key="1">
    <source>
        <dbReference type="SAM" id="Coils"/>
    </source>
</evidence>
<evidence type="ECO:0000259" key="3">
    <source>
        <dbReference type="Pfam" id="PF05598"/>
    </source>
</evidence>
<dbReference type="Proteomes" id="UP000228626">
    <property type="component" value="Unassembled WGS sequence"/>
</dbReference>
<protein>
    <recommendedName>
        <fullName evidence="6">DDE transposase</fullName>
    </recommendedName>
</protein>
<dbReference type="Pfam" id="PF05598">
    <property type="entry name" value="DUF772"/>
    <property type="match status" value="1"/>
</dbReference>
<feature type="coiled-coil region" evidence="1">
    <location>
        <begin position="153"/>
        <end position="239"/>
    </location>
</feature>
<dbReference type="InterPro" id="IPR008490">
    <property type="entry name" value="Transposase_InsH_N"/>
</dbReference>
<dbReference type="Pfam" id="PF01609">
    <property type="entry name" value="DDE_Tnp_1"/>
    <property type="match status" value="1"/>
</dbReference>
<feature type="domain" description="Transposase IS4-like" evidence="2">
    <location>
        <begin position="262"/>
        <end position="421"/>
    </location>
</feature>
<evidence type="ECO:0000313" key="4">
    <source>
        <dbReference type="EMBL" id="PIR92924.1"/>
    </source>
</evidence>
<dbReference type="InterPro" id="IPR002559">
    <property type="entry name" value="Transposase_11"/>
</dbReference>
<gene>
    <name evidence="4" type="ORF">COT99_03710</name>
</gene>
<dbReference type="EMBL" id="PFAR01000044">
    <property type="protein sequence ID" value="PIR92924.1"/>
    <property type="molecule type" value="Genomic_DNA"/>
</dbReference>
<dbReference type="AlphaFoldDB" id="A0A2H0V1G0"/>
<evidence type="ECO:0008006" key="6">
    <source>
        <dbReference type="Google" id="ProtNLM"/>
    </source>
</evidence>
<proteinExistence type="predicted"/>
<sequence length="460" mass="53090">MFKDYQQNQGQLLPKSLSDSFSSDHTARLINQVIDEMDLSFILNQYSPLGQKAYHPRMLFKVLVYAYTIGIRSSRKIADRLNEDVVFMWLSGRSAPDFRTIADFRKDKLADVKKTFVEVLGLCRQLGMIRIGKVAIDGTKFRSDSNGNKMQYRKTLNKKKESIEEQVDDIFREADEVDRQEEKLYGDSTEHRIKGLDLNRVARELAKLKKRKTSLEKKKQKLKAKKDDINSKLRKMRKDRNTMSSTDKDATLMMMKEGHIASGYNAQFATEHQVILGYGLTSDRNDFKQLKPAVKEVEANTGRKPETVMADAGYGRKMNYRYLKSERITAFIPYGQFNKEMAERRKGIYANNPDRELARYKFTQCVRLNSTAGKEMMKRRREDVEPVIGDIKRNMNFRTFNLRGKPKCLVELGLISLGHNLKKIKNYLKKAAKWDNGNQMVEKLGTILGYQPACPAGRLA</sequence>
<feature type="domain" description="Transposase InsH N-terminal" evidence="3">
    <location>
        <begin position="17"/>
        <end position="106"/>
    </location>
</feature>
<dbReference type="NCBIfam" id="NF033551">
    <property type="entry name" value="transpos_IS1182"/>
    <property type="match status" value="1"/>
</dbReference>
<keyword evidence="1" id="KW-0175">Coiled coil</keyword>
<evidence type="ECO:0000313" key="5">
    <source>
        <dbReference type="Proteomes" id="UP000228626"/>
    </source>
</evidence>
<reference evidence="5" key="1">
    <citation type="submission" date="2017-09" db="EMBL/GenBank/DDBJ databases">
        <title>Depth-based differentiation of microbial function through sediment-hosted aquifers and enrichment of novel symbionts in the deep terrestrial subsurface.</title>
        <authorList>
            <person name="Probst A.J."/>
            <person name="Ladd B."/>
            <person name="Jarett J.K."/>
            <person name="Geller-Mcgrath D.E."/>
            <person name="Sieber C.M.K."/>
            <person name="Emerson J.B."/>
            <person name="Anantharaman K."/>
            <person name="Thomas B.C."/>
            <person name="Malmstrom R."/>
            <person name="Stieglmeier M."/>
            <person name="Klingl A."/>
            <person name="Woyke T."/>
            <person name="Ryan C.M."/>
            <person name="Banfield J.F."/>
        </authorList>
    </citation>
    <scope>NUCLEOTIDE SEQUENCE [LARGE SCALE GENOMIC DNA]</scope>
</reference>
<dbReference type="PANTHER" id="PTHR33408">
    <property type="entry name" value="TRANSPOSASE"/>
    <property type="match status" value="1"/>
</dbReference>
<organism evidence="4 5">
    <name type="scientific">Candidatus Falkowbacteria bacterium CG10_big_fil_rev_8_21_14_0_10_43_10</name>
    <dbReference type="NCBI Taxonomy" id="1974567"/>
    <lineage>
        <taxon>Bacteria</taxon>
        <taxon>Candidatus Falkowiibacteriota</taxon>
    </lineage>
</organism>
<evidence type="ECO:0000259" key="2">
    <source>
        <dbReference type="Pfam" id="PF01609"/>
    </source>
</evidence>
<comment type="caution">
    <text evidence="4">The sequence shown here is derived from an EMBL/GenBank/DDBJ whole genome shotgun (WGS) entry which is preliminary data.</text>
</comment>
<accession>A0A2H0V1G0</accession>
<dbReference type="InterPro" id="IPR047629">
    <property type="entry name" value="IS1182_transpos"/>
</dbReference>
<name>A0A2H0V1G0_9BACT</name>